<dbReference type="EMBL" id="CAJZBQ010000018">
    <property type="protein sequence ID" value="CAG9317260.1"/>
    <property type="molecule type" value="Genomic_DNA"/>
</dbReference>
<dbReference type="AlphaFoldDB" id="A0AAU9J969"/>
<comment type="caution">
    <text evidence="1">The sequence shown here is derived from an EMBL/GenBank/DDBJ whole genome shotgun (WGS) entry which is preliminary data.</text>
</comment>
<evidence type="ECO:0000313" key="1">
    <source>
        <dbReference type="EMBL" id="CAG9317260.1"/>
    </source>
</evidence>
<dbReference type="Proteomes" id="UP001162131">
    <property type="component" value="Unassembled WGS sequence"/>
</dbReference>
<organism evidence="1 2">
    <name type="scientific">Blepharisma stoltei</name>
    <dbReference type="NCBI Taxonomy" id="1481888"/>
    <lineage>
        <taxon>Eukaryota</taxon>
        <taxon>Sar</taxon>
        <taxon>Alveolata</taxon>
        <taxon>Ciliophora</taxon>
        <taxon>Postciliodesmatophora</taxon>
        <taxon>Heterotrichea</taxon>
        <taxon>Heterotrichida</taxon>
        <taxon>Blepharismidae</taxon>
        <taxon>Blepharisma</taxon>
    </lineage>
</organism>
<name>A0AAU9J969_9CILI</name>
<evidence type="ECO:0000313" key="2">
    <source>
        <dbReference type="Proteomes" id="UP001162131"/>
    </source>
</evidence>
<proteinExistence type="predicted"/>
<keyword evidence="2" id="KW-1185">Reference proteome</keyword>
<gene>
    <name evidence="1" type="ORF">BSTOLATCC_MIC18514</name>
</gene>
<sequence length="208" mass="25022">MLPKFLWEERWLKGSEYKFILSNFEEYSKQYNFKISQHHPTLIYTYPENGFIYFLKDQEYSLLKFPKVKGLTKRYQWKRISYFPVPLPVQRPLVYYIIANGLLSTFTYRMHAVYFNEKYPVLCHVMRVVKDWKPGTKGVLARRHRRKKAKNVDLKNCSQNPQVKLQFLPKTPRSVHPLEQESILYRLRQFTPAIKEISIDSEPLVNIN</sequence>
<accession>A0AAU9J969</accession>
<protein>
    <submittedName>
        <fullName evidence="1">Uncharacterized protein</fullName>
    </submittedName>
</protein>
<reference evidence="1" key="1">
    <citation type="submission" date="2021-09" db="EMBL/GenBank/DDBJ databases">
        <authorList>
            <consortium name="AG Swart"/>
            <person name="Singh M."/>
            <person name="Singh A."/>
            <person name="Seah K."/>
            <person name="Emmerich C."/>
        </authorList>
    </citation>
    <scope>NUCLEOTIDE SEQUENCE</scope>
    <source>
        <strain evidence="1">ATCC30299</strain>
    </source>
</reference>